<evidence type="ECO:0000313" key="2">
    <source>
        <dbReference type="EMBL" id="KZZ87606.1"/>
    </source>
</evidence>
<evidence type="ECO:0000256" key="1">
    <source>
        <dbReference type="SAM" id="Phobius"/>
    </source>
</evidence>
<keyword evidence="1" id="KW-1133">Transmembrane helix</keyword>
<dbReference type="Proteomes" id="UP000242877">
    <property type="component" value="Unassembled WGS sequence"/>
</dbReference>
<keyword evidence="3" id="KW-1185">Reference proteome</keyword>
<sequence length="206" mass="23913">MTTDQIIITEKEVGLTDKEFAREADRQEAITDNRKTRKYGRLTTAADVFYAVGLGVFMCVVTYGMQKTENYQCGWNFKMESYRADLKCRRLLSAMTMTQTVFYFFCVIPVALVRLLRSLNARSVRDNRTNRRIRAEQRGDIHVNGCPETCARCKITDQKWNEMRSIMYDIQGLVVESSALTKEAKRLRRRDRAQLADWEAALAGFY</sequence>
<feature type="transmembrane region" description="Helical" evidence="1">
    <location>
        <begin position="100"/>
        <end position="116"/>
    </location>
</feature>
<organism evidence="2 3">
    <name type="scientific">Ascosphaera apis ARSEF 7405</name>
    <dbReference type="NCBI Taxonomy" id="392613"/>
    <lineage>
        <taxon>Eukaryota</taxon>
        <taxon>Fungi</taxon>
        <taxon>Dikarya</taxon>
        <taxon>Ascomycota</taxon>
        <taxon>Pezizomycotina</taxon>
        <taxon>Eurotiomycetes</taxon>
        <taxon>Eurotiomycetidae</taxon>
        <taxon>Onygenales</taxon>
        <taxon>Ascosphaeraceae</taxon>
        <taxon>Ascosphaera</taxon>
    </lineage>
</organism>
<dbReference type="EMBL" id="AZGZ01000032">
    <property type="protein sequence ID" value="KZZ87606.1"/>
    <property type="molecule type" value="Genomic_DNA"/>
</dbReference>
<evidence type="ECO:0000313" key="3">
    <source>
        <dbReference type="Proteomes" id="UP000242877"/>
    </source>
</evidence>
<keyword evidence="1" id="KW-0472">Membrane</keyword>
<dbReference type="VEuPathDB" id="FungiDB:AAP_05517"/>
<gene>
    <name evidence="2" type="ORF">AAP_05517</name>
</gene>
<comment type="caution">
    <text evidence="2">The sequence shown here is derived from an EMBL/GenBank/DDBJ whole genome shotgun (WGS) entry which is preliminary data.</text>
</comment>
<accession>A0A167VJ73</accession>
<protein>
    <recommendedName>
        <fullName evidence="4">Transmembrane protein</fullName>
    </recommendedName>
</protein>
<feature type="transmembrane region" description="Helical" evidence="1">
    <location>
        <begin position="44"/>
        <end position="65"/>
    </location>
</feature>
<evidence type="ECO:0008006" key="4">
    <source>
        <dbReference type="Google" id="ProtNLM"/>
    </source>
</evidence>
<keyword evidence="1" id="KW-0812">Transmembrane</keyword>
<reference evidence="2 3" key="1">
    <citation type="journal article" date="2016" name="Genome Biol. Evol.">
        <title>Divergent and convergent evolution of fungal pathogenicity.</title>
        <authorList>
            <person name="Shang Y."/>
            <person name="Xiao G."/>
            <person name="Zheng P."/>
            <person name="Cen K."/>
            <person name="Zhan S."/>
            <person name="Wang C."/>
        </authorList>
    </citation>
    <scope>NUCLEOTIDE SEQUENCE [LARGE SCALE GENOMIC DNA]</scope>
    <source>
        <strain evidence="2 3">ARSEF 7405</strain>
    </source>
</reference>
<proteinExistence type="predicted"/>
<dbReference type="AlphaFoldDB" id="A0A167VJ73"/>
<name>A0A167VJ73_9EURO</name>